<organism evidence="3 4">
    <name type="scientific">Ectocarpus siliculosus</name>
    <name type="common">Brown alga</name>
    <name type="synonym">Conferva siliculosa</name>
    <dbReference type="NCBI Taxonomy" id="2880"/>
    <lineage>
        <taxon>Eukaryota</taxon>
        <taxon>Sar</taxon>
        <taxon>Stramenopiles</taxon>
        <taxon>Ochrophyta</taxon>
        <taxon>PX clade</taxon>
        <taxon>Phaeophyceae</taxon>
        <taxon>Ectocarpales</taxon>
        <taxon>Ectocarpaceae</taxon>
        <taxon>Ectocarpus</taxon>
    </lineage>
</organism>
<feature type="compositionally biased region" description="Gly residues" evidence="1">
    <location>
        <begin position="271"/>
        <end position="305"/>
    </location>
</feature>
<dbReference type="GO" id="GO:0003676">
    <property type="term" value="F:nucleic acid binding"/>
    <property type="evidence" value="ECO:0007669"/>
    <property type="project" value="InterPro"/>
</dbReference>
<dbReference type="eggNOG" id="KOG2384">
    <property type="taxonomic scope" value="Eukaryota"/>
</dbReference>
<dbReference type="InParanoid" id="D7G351"/>
<feature type="region of interest" description="Disordered" evidence="1">
    <location>
        <begin position="78"/>
        <end position="98"/>
    </location>
</feature>
<proteinExistence type="predicted"/>
<dbReference type="AlphaFoldDB" id="D7G351"/>
<protein>
    <recommendedName>
        <fullName evidence="2">G-patch domain-containing protein</fullName>
    </recommendedName>
</protein>
<evidence type="ECO:0000259" key="2">
    <source>
        <dbReference type="PROSITE" id="PS50174"/>
    </source>
</evidence>
<evidence type="ECO:0000313" key="4">
    <source>
        <dbReference type="Proteomes" id="UP000002630"/>
    </source>
</evidence>
<dbReference type="PANTHER" id="PTHR20923:SF1">
    <property type="entry name" value="G PATCH DOMAIN AND ANKYRIN REPEAT-CONTAINING PROTEIN 1"/>
    <property type="match status" value="1"/>
</dbReference>
<feature type="region of interest" description="Disordered" evidence="1">
    <location>
        <begin position="180"/>
        <end position="350"/>
    </location>
</feature>
<dbReference type="InterPro" id="IPR000467">
    <property type="entry name" value="G_patch_dom"/>
</dbReference>
<keyword evidence="4" id="KW-1185">Reference proteome</keyword>
<reference evidence="3 4" key="1">
    <citation type="journal article" date="2010" name="Nature">
        <title>The Ectocarpus genome and the independent evolution of multicellularity in brown algae.</title>
        <authorList>
            <person name="Cock J.M."/>
            <person name="Sterck L."/>
            <person name="Rouze P."/>
            <person name="Scornet D."/>
            <person name="Allen A.E."/>
            <person name="Amoutzias G."/>
            <person name="Anthouard V."/>
            <person name="Artiguenave F."/>
            <person name="Aury J.M."/>
            <person name="Badger J.H."/>
            <person name="Beszteri B."/>
            <person name="Billiau K."/>
            <person name="Bonnet E."/>
            <person name="Bothwell J.H."/>
            <person name="Bowler C."/>
            <person name="Boyen C."/>
            <person name="Brownlee C."/>
            <person name="Carrano C.J."/>
            <person name="Charrier B."/>
            <person name="Cho G.Y."/>
            <person name="Coelho S.M."/>
            <person name="Collen J."/>
            <person name="Corre E."/>
            <person name="Da Silva C."/>
            <person name="Delage L."/>
            <person name="Delaroque N."/>
            <person name="Dittami S.M."/>
            <person name="Doulbeau S."/>
            <person name="Elias M."/>
            <person name="Farnham G."/>
            <person name="Gachon C.M."/>
            <person name="Gschloessl B."/>
            <person name="Heesch S."/>
            <person name="Jabbari K."/>
            <person name="Jubin C."/>
            <person name="Kawai H."/>
            <person name="Kimura K."/>
            <person name="Kloareg B."/>
            <person name="Kupper F.C."/>
            <person name="Lang D."/>
            <person name="Le Bail A."/>
            <person name="Leblanc C."/>
            <person name="Lerouge P."/>
            <person name="Lohr M."/>
            <person name="Lopez P.J."/>
            <person name="Martens C."/>
            <person name="Maumus F."/>
            <person name="Michel G."/>
            <person name="Miranda-Saavedra D."/>
            <person name="Morales J."/>
            <person name="Moreau H."/>
            <person name="Motomura T."/>
            <person name="Nagasato C."/>
            <person name="Napoli C.A."/>
            <person name="Nelson D.R."/>
            <person name="Nyvall-Collen P."/>
            <person name="Peters A.F."/>
            <person name="Pommier C."/>
            <person name="Potin P."/>
            <person name="Poulain J."/>
            <person name="Quesneville H."/>
            <person name="Read B."/>
            <person name="Rensing S.A."/>
            <person name="Ritter A."/>
            <person name="Rousvoal S."/>
            <person name="Samanta M."/>
            <person name="Samson G."/>
            <person name="Schroeder D.C."/>
            <person name="Segurens B."/>
            <person name="Strittmatter M."/>
            <person name="Tonon T."/>
            <person name="Tregear J.W."/>
            <person name="Valentin K."/>
            <person name="von Dassow P."/>
            <person name="Yamagishi T."/>
            <person name="Van de Peer Y."/>
            <person name="Wincker P."/>
        </authorList>
    </citation>
    <scope>NUCLEOTIDE SEQUENCE [LARGE SCALE GENOMIC DNA]</scope>
    <source>
        <strain evidence="4">Ec32 / CCAP1310/4</strain>
    </source>
</reference>
<dbReference type="PANTHER" id="PTHR20923">
    <property type="entry name" value="BAT4 PROTEIN-RELATED"/>
    <property type="match status" value="1"/>
</dbReference>
<feature type="compositionally biased region" description="Low complexity" evidence="1">
    <location>
        <begin position="15"/>
        <end position="31"/>
    </location>
</feature>
<feature type="compositionally biased region" description="Basic and acidic residues" evidence="1">
    <location>
        <begin position="213"/>
        <end position="228"/>
    </location>
</feature>
<gene>
    <name evidence="3" type="ORF">Esi_0499_0009</name>
</gene>
<accession>D7G351</accession>
<evidence type="ECO:0000256" key="1">
    <source>
        <dbReference type="SAM" id="MobiDB-lite"/>
    </source>
</evidence>
<feature type="compositionally biased region" description="Basic and acidic residues" evidence="1">
    <location>
        <begin position="335"/>
        <end position="350"/>
    </location>
</feature>
<dbReference type="EMBL" id="FN649760">
    <property type="protein sequence ID" value="CBJ33494.1"/>
    <property type="molecule type" value="Genomic_DNA"/>
</dbReference>
<evidence type="ECO:0000313" key="3">
    <source>
        <dbReference type="EMBL" id="CBJ33494.1"/>
    </source>
</evidence>
<dbReference type="PROSITE" id="PS50174">
    <property type="entry name" value="G_PATCH"/>
    <property type="match status" value="1"/>
</dbReference>
<feature type="region of interest" description="Disordered" evidence="1">
    <location>
        <begin position="1"/>
        <end position="65"/>
    </location>
</feature>
<dbReference type="STRING" id="2880.D7G351"/>
<dbReference type="InterPro" id="IPR039146">
    <property type="entry name" value="GPANK1"/>
</dbReference>
<feature type="compositionally biased region" description="Basic and acidic residues" evidence="1">
    <location>
        <begin position="318"/>
        <end position="328"/>
    </location>
</feature>
<sequence>MVCSLCTRSTRGERSSGQSSSHGGRSSYSWSGGDGVDAGQRSDPVETTPRPSRRPPAAERNSYSQEGEMAMAASGIPLEPAVFGPPQNPNLAGQDESAGGAEKGFFCRVCGERVASLSEEKHNTSTLHIFNQQHRPQGRKVQIHESNKGFQLLAGMGWKLDEGLGSRKQGRVNPLQTTFKRDTTGLGAGGKLRPRVTHFPSHVPSQALNAPDGKSDAVRAHERLDRGRLGGGGGGGGGRRRRARDGGGCSGNRLDASGESSGVNAEPSARAGGGGAAGDSWGGFWGQGTHSGSGGGGSGGGGGCRSTGESTASSGGAGRREGRGKSGHETGSFLTRREREAELERERRKERTARFELLSDVPEEYAALFTG</sequence>
<dbReference type="Proteomes" id="UP000002630">
    <property type="component" value="Unassembled WGS sequence"/>
</dbReference>
<dbReference type="Pfam" id="PF01585">
    <property type="entry name" value="G-patch"/>
    <property type="match status" value="1"/>
</dbReference>
<feature type="domain" description="G-patch" evidence="2">
    <location>
        <begin position="145"/>
        <end position="191"/>
    </location>
</feature>
<dbReference type="OrthoDB" id="21470at2759"/>
<dbReference type="SMART" id="SM00443">
    <property type="entry name" value="G_patch"/>
    <property type="match status" value="1"/>
</dbReference>
<name>D7G351_ECTSI</name>